<gene>
    <name evidence="5" type="primary">ureE</name>
    <name evidence="9" type="ORF">ACFQ5P_19175</name>
</gene>
<evidence type="ECO:0000259" key="8">
    <source>
        <dbReference type="Pfam" id="PF05194"/>
    </source>
</evidence>
<feature type="domain" description="UreE urease accessory N-terminal" evidence="7">
    <location>
        <begin position="22"/>
        <end position="68"/>
    </location>
</feature>
<evidence type="ECO:0000259" key="7">
    <source>
        <dbReference type="Pfam" id="PF02814"/>
    </source>
</evidence>
<keyword evidence="4 5" id="KW-0143">Chaperone</keyword>
<evidence type="ECO:0000256" key="6">
    <source>
        <dbReference type="SAM" id="MobiDB-lite"/>
    </source>
</evidence>
<dbReference type="InterPro" id="IPR036118">
    <property type="entry name" value="UreE_N_sf"/>
</dbReference>
<protein>
    <recommendedName>
        <fullName evidence="5">Urease accessory protein UreE</fullName>
    </recommendedName>
</protein>
<reference evidence="10" key="1">
    <citation type="journal article" date="2019" name="Int. J. Syst. Evol. Microbiol.">
        <title>The Global Catalogue of Microorganisms (GCM) 10K type strain sequencing project: providing services to taxonomists for standard genome sequencing and annotation.</title>
        <authorList>
            <consortium name="The Broad Institute Genomics Platform"/>
            <consortium name="The Broad Institute Genome Sequencing Center for Infectious Disease"/>
            <person name="Wu L."/>
            <person name="Ma J."/>
        </authorList>
    </citation>
    <scope>NUCLEOTIDE SEQUENCE [LARGE SCALE GENOMIC DNA]</scope>
    <source>
        <strain evidence="10">CCM 8875</strain>
    </source>
</reference>
<evidence type="ECO:0000256" key="5">
    <source>
        <dbReference type="HAMAP-Rule" id="MF_00822"/>
    </source>
</evidence>
<accession>A0ABW4E4L5</accession>
<proteinExistence type="inferred from homology"/>
<dbReference type="InterPro" id="IPR007864">
    <property type="entry name" value="UreE_C_dom"/>
</dbReference>
<dbReference type="EMBL" id="JBHTOQ010000054">
    <property type="protein sequence ID" value="MFD1483420.1"/>
    <property type="molecule type" value="Genomic_DNA"/>
</dbReference>
<keyword evidence="10" id="KW-1185">Reference proteome</keyword>
<organism evidence="9 10">
    <name type="scientific">Paracoccus nototheniae</name>
    <dbReference type="NCBI Taxonomy" id="2489002"/>
    <lineage>
        <taxon>Bacteria</taxon>
        <taxon>Pseudomonadati</taxon>
        <taxon>Pseudomonadota</taxon>
        <taxon>Alphaproteobacteria</taxon>
        <taxon>Rhodobacterales</taxon>
        <taxon>Paracoccaceae</taxon>
        <taxon>Paracoccus</taxon>
    </lineage>
</organism>
<evidence type="ECO:0000313" key="10">
    <source>
        <dbReference type="Proteomes" id="UP001597302"/>
    </source>
</evidence>
<evidence type="ECO:0000256" key="1">
    <source>
        <dbReference type="ARBA" id="ARBA00004496"/>
    </source>
</evidence>
<feature type="region of interest" description="Disordered" evidence="6">
    <location>
        <begin position="151"/>
        <end position="178"/>
    </location>
</feature>
<dbReference type="RefSeq" id="WP_131575849.1">
    <property type="nucleotide sequence ID" value="NZ_JBHTOQ010000054.1"/>
</dbReference>
<dbReference type="PIRSF" id="PIRSF036402">
    <property type="entry name" value="Ureas_acces_UreE"/>
    <property type="match status" value="1"/>
</dbReference>
<dbReference type="HAMAP" id="MF_00822">
    <property type="entry name" value="UreE"/>
    <property type="match status" value="1"/>
</dbReference>
<comment type="caution">
    <text evidence="9">The sequence shown here is derived from an EMBL/GenBank/DDBJ whole genome shotgun (WGS) entry which is preliminary data.</text>
</comment>
<dbReference type="InterPro" id="IPR012406">
    <property type="entry name" value="UreE"/>
</dbReference>
<dbReference type="InterPro" id="IPR004029">
    <property type="entry name" value="UreE_N"/>
</dbReference>
<keyword evidence="2 5" id="KW-0963">Cytoplasm</keyword>
<dbReference type="Pfam" id="PF05194">
    <property type="entry name" value="UreE_C"/>
    <property type="match status" value="1"/>
</dbReference>
<dbReference type="Proteomes" id="UP001597302">
    <property type="component" value="Unassembled WGS sequence"/>
</dbReference>
<evidence type="ECO:0000256" key="3">
    <source>
        <dbReference type="ARBA" id="ARBA00022596"/>
    </source>
</evidence>
<dbReference type="SUPFAM" id="SSF69737">
    <property type="entry name" value="Urease metallochaperone UreE, C-terminal domain"/>
    <property type="match status" value="1"/>
</dbReference>
<keyword evidence="3 5" id="KW-0533">Nickel</keyword>
<evidence type="ECO:0000256" key="2">
    <source>
        <dbReference type="ARBA" id="ARBA00022490"/>
    </source>
</evidence>
<evidence type="ECO:0000313" key="9">
    <source>
        <dbReference type="EMBL" id="MFD1483420.1"/>
    </source>
</evidence>
<comment type="function">
    <text evidence="5">Involved in urease metallocenter assembly. Binds nickel. Probably functions as a nickel donor during metallocenter assembly.</text>
</comment>
<dbReference type="Gene3D" id="2.60.260.20">
    <property type="entry name" value="Urease metallochaperone UreE, N-terminal domain"/>
    <property type="match status" value="1"/>
</dbReference>
<dbReference type="SUPFAM" id="SSF69287">
    <property type="entry name" value="Urease metallochaperone UreE, N-terminal domain"/>
    <property type="match status" value="1"/>
</dbReference>
<evidence type="ECO:0000256" key="4">
    <source>
        <dbReference type="ARBA" id="ARBA00023186"/>
    </source>
</evidence>
<feature type="domain" description="Urease accessory protein UreE C-terminal" evidence="8">
    <location>
        <begin position="77"/>
        <end position="178"/>
    </location>
</feature>
<name>A0ABW4E4L5_9RHOB</name>
<dbReference type="Pfam" id="PF02814">
    <property type="entry name" value="UreE_N"/>
    <property type="match status" value="1"/>
</dbReference>
<comment type="subcellular location">
    <subcellularLocation>
        <location evidence="1 5">Cytoplasm</location>
    </subcellularLocation>
</comment>
<comment type="similarity">
    <text evidence="5">Belongs to the UreE family.</text>
</comment>
<sequence length="178" mass="19773">MLMLHQILGHAYDCRFRGRKRERLWVAAADAGRRRLRVRSELGTEIGLDLHEPRWLADGTVLHDDGHRILVVARKPEQVMVVTLPESDPATAFRIGHALGNRHTPSEIDGCEIVVPVTETPELAARPLLAYGVDQARIRFEERAFAAGAPPACAGASHEHPVGRAHVHHHHDKGAHEH</sequence>
<feature type="compositionally biased region" description="Basic residues" evidence="6">
    <location>
        <begin position="163"/>
        <end position="178"/>
    </location>
</feature>